<keyword evidence="6 8" id="KW-0472">Membrane</keyword>
<evidence type="ECO:0000313" key="10">
    <source>
        <dbReference type="Proteomes" id="UP000011721"/>
    </source>
</evidence>
<sequence>MKIKAQAIKAPRIEMLPLIDVVFLLLVFFIYAMLSMAVHRGMQLDLPESTEATDSHESPFSLTIRSDDKDMTLFLNEKPLLLSQLAQHFDSVDTSNGKKPSVLIFADENISYQQLYQVLDELKKCGVSDISLQANPK</sequence>
<dbReference type="PANTHER" id="PTHR30558">
    <property type="entry name" value="EXBD MEMBRANE COMPONENT OF PMF-DRIVEN MACROMOLECULE IMPORT SYSTEM"/>
    <property type="match status" value="1"/>
</dbReference>
<dbReference type="GO" id="GO:0005886">
    <property type="term" value="C:plasma membrane"/>
    <property type="evidence" value="ECO:0007669"/>
    <property type="project" value="UniProtKB-SubCell"/>
</dbReference>
<evidence type="ECO:0000313" key="9">
    <source>
        <dbReference type="EMBL" id="AGF77334.1"/>
    </source>
</evidence>
<comment type="similarity">
    <text evidence="2 7">Belongs to the ExbD/TolR family.</text>
</comment>
<dbReference type="OrthoDB" id="9793581at2"/>
<keyword evidence="5 8" id="KW-1133">Transmembrane helix</keyword>
<evidence type="ECO:0000256" key="2">
    <source>
        <dbReference type="ARBA" id="ARBA00005811"/>
    </source>
</evidence>
<evidence type="ECO:0000256" key="4">
    <source>
        <dbReference type="ARBA" id="ARBA00022692"/>
    </source>
</evidence>
<keyword evidence="10" id="KW-1185">Reference proteome</keyword>
<dbReference type="Proteomes" id="UP000011721">
    <property type="component" value="Chromosome"/>
</dbReference>
<dbReference type="InterPro" id="IPR003400">
    <property type="entry name" value="ExbD"/>
</dbReference>
<keyword evidence="7" id="KW-0813">Transport</keyword>
<dbReference type="Pfam" id="PF02472">
    <property type="entry name" value="ExbD"/>
    <property type="match status" value="1"/>
</dbReference>
<evidence type="ECO:0000256" key="1">
    <source>
        <dbReference type="ARBA" id="ARBA00004162"/>
    </source>
</evidence>
<comment type="subcellular location">
    <subcellularLocation>
        <location evidence="1">Cell membrane</location>
        <topology evidence="1">Single-pass membrane protein</topology>
    </subcellularLocation>
    <subcellularLocation>
        <location evidence="7">Cell membrane</location>
        <topology evidence="7">Single-pass type II membrane protein</topology>
    </subcellularLocation>
</comment>
<dbReference type="Gene3D" id="3.30.420.270">
    <property type="match status" value="1"/>
</dbReference>
<organism evidence="9 10">
    <name type="scientific">Desulfocapsa sulfexigens (strain DSM 10523 / SB164P1)</name>
    <dbReference type="NCBI Taxonomy" id="1167006"/>
    <lineage>
        <taxon>Bacteria</taxon>
        <taxon>Pseudomonadati</taxon>
        <taxon>Thermodesulfobacteriota</taxon>
        <taxon>Desulfobulbia</taxon>
        <taxon>Desulfobulbales</taxon>
        <taxon>Desulfocapsaceae</taxon>
        <taxon>Desulfocapsa</taxon>
    </lineage>
</organism>
<dbReference type="STRING" id="1167006.UWK_00756"/>
<dbReference type="AlphaFoldDB" id="M1NC12"/>
<protein>
    <submittedName>
        <fullName evidence="9">Biopolymer transport protein</fullName>
    </submittedName>
</protein>
<proteinExistence type="inferred from homology"/>
<evidence type="ECO:0000256" key="8">
    <source>
        <dbReference type="SAM" id="Phobius"/>
    </source>
</evidence>
<name>M1NC12_DESSD</name>
<keyword evidence="4 7" id="KW-0812">Transmembrane</keyword>
<dbReference type="GO" id="GO:0015031">
    <property type="term" value="P:protein transport"/>
    <property type="evidence" value="ECO:0007669"/>
    <property type="project" value="UniProtKB-KW"/>
</dbReference>
<reference evidence="10" key="1">
    <citation type="journal article" date="2013" name="Stand. Genomic Sci.">
        <title>Complete genome sequence of Desulfocapsa sulfexigens, a marine deltaproteobacterium specialized in disproportionating inorganic sulfur compounds.</title>
        <authorList>
            <person name="Finster K.W."/>
            <person name="Kjeldsen K.U."/>
            <person name="Kube M."/>
            <person name="Reinhardt R."/>
            <person name="Mussmann M."/>
            <person name="Amann R."/>
            <person name="Schreiber L."/>
        </authorList>
    </citation>
    <scope>NUCLEOTIDE SEQUENCE [LARGE SCALE GENOMIC DNA]</scope>
    <source>
        <strain evidence="10">DSM 10523 / SB164P1</strain>
    </source>
</reference>
<evidence type="ECO:0000256" key="7">
    <source>
        <dbReference type="RuleBase" id="RU003879"/>
    </source>
</evidence>
<accession>M1NC12</accession>
<evidence type="ECO:0000256" key="3">
    <source>
        <dbReference type="ARBA" id="ARBA00022475"/>
    </source>
</evidence>
<feature type="transmembrane region" description="Helical" evidence="8">
    <location>
        <begin position="15"/>
        <end position="34"/>
    </location>
</feature>
<evidence type="ECO:0000256" key="6">
    <source>
        <dbReference type="ARBA" id="ARBA00023136"/>
    </source>
</evidence>
<evidence type="ECO:0000256" key="5">
    <source>
        <dbReference type="ARBA" id="ARBA00022989"/>
    </source>
</evidence>
<dbReference type="eggNOG" id="COG0848">
    <property type="taxonomic scope" value="Bacteria"/>
</dbReference>
<dbReference type="PANTHER" id="PTHR30558:SF3">
    <property type="entry name" value="BIOPOLYMER TRANSPORT PROTEIN EXBD-RELATED"/>
    <property type="match status" value="1"/>
</dbReference>
<gene>
    <name evidence="9" type="ordered locus">UWK_00756</name>
</gene>
<dbReference type="HOGENOM" id="CLU_085305_3_2_7"/>
<dbReference type="PATRIC" id="fig|1167006.5.peg.855"/>
<dbReference type="GO" id="GO:0022857">
    <property type="term" value="F:transmembrane transporter activity"/>
    <property type="evidence" value="ECO:0007669"/>
    <property type="project" value="InterPro"/>
</dbReference>
<dbReference type="EMBL" id="CP003985">
    <property type="protein sequence ID" value="AGF77334.1"/>
    <property type="molecule type" value="Genomic_DNA"/>
</dbReference>
<dbReference type="KEGG" id="dsf:UWK_00756"/>
<keyword evidence="3" id="KW-1003">Cell membrane</keyword>
<keyword evidence="7" id="KW-0653">Protein transport</keyword>
<dbReference type="RefSeq" id="WP_015403030.1">
    <property type="nucleotide sequence ID" value="NC_020304.1"/>
</dbReference>